<organism evidence="1 2">
    <name type="scientific">Rhizobium leguminosarum</name>
    <dbReference type="NCBI Taxonomy" id="384"/>
    <lineage>
        <taxon>Bacteria</taxon>
        <taxon>Pseudomonadati</taxon>
        <taxon>Pseudomonadota</taxon>
        <taxon>Alphaproteobacteria</taxon>
        <taxon>Hyphomicrobiales</taxon>
        <taxon>Rhizobiaceae</taxon>
        <taxon>Rhizobium/Agrobacterium group</taxon>
        <taxon>Rhizobium</taxon>
    </lineage>
</organism>
<comment type="caution">
    <text evidence="1">The sequence shown here is derived from an EMBL/GenBank/DDBJ whole genome shotgun (WGS) entry which is preliminary data.</text>
</comment>
<dbReference type="Proteomes" id="UP000517187">
    <property type="component" value="Unassembled WGS sequence"/>
</dbReference>
<proteinExistence type="predicted"/>
<protein>
    <recommendedName>
        <fullName evidence="3">Nuclease PIN</fullName>
    </recommendedName>
</protein>
<dbReference type="SUPFAM" id="SSF53098">
    <property type="entry name" value="Ribonuclease H-like"/>
    <property type="match status" value="1"/>
</dbReference>
<accession>A0A7W9ZYY7</accession>
<dbReference type="Gene3D" id="3.40.50.2300">
    <property type="match status" value="1"/>
</dbReference>
<dbReference type="InterPro" id="IPR012337">
    <property type="entry name" value="RNaseH-like_sf"/>
</dbReference>
<dbReference type="RefSeq" id="WP_184697562.1">
    <property type="nucleotide sequence ID" value="NZ_JACIIJ010000019.1"/>
</dbReference>
<dbReference type="AlphaFoldDB" id="A0A7W9ZYY7"/>
<evidence type="ECO:0000313" key="2">
    <source>
        <dbReference type="Proteomes" id="UP000517187"/>
    </source>
</evidence>
<dbReference type="GO" id="GO:0003676">
    <property type="term" value="F:nucleic acid binding"/>
    <property type="evidence" value="ECO:0007669"/>
    <property type="project" value="InterPro"/>
</dbReference>
<reference evidence="1 2" key="1">
    <citation type="submission" date="2020-08" db="EMBL/GenBank/DDBJ databases">
        <title>Genomic Encyclopedia of Type Strains, Phase IV (KMG-V): Genome sequencing to study the core and pangenomes of soil and plant-associated prokaryotes.</title>
        <authorList>
            <person name="Whitman W."/>
        </authorList>
    </citation>
    <scope>NUCLEOTIDE SEQUENCE [LARGE SCALE GENOMIC DNA]</scope>
    <source>
        <strain evidence="1 2">SEMIA 4011</strain>
    </source>
</reference>
<dbReference type="Gene3D" id="3.30.420.10">
    <property type="entry name" value="Ribonuclease H-like superfamily/Ribonuclease H"/>
    <property type="match status" value="1"/>
</dbReference>
<gene>
    <name evidence="1" type="ORF">GGE66_006008</name>
</gene>
<name>A0A7W9ZYY7_RHILE</name>
<evidence type="ECO:0008006" key="3">
    <source>
        <dbReference type="Google" id="ProtNLM"/>
    </source>
</evidence>
<sequence length="470" mass="52480">MTSTAAELSGYTVLSEPALLFAGGKTDKHPLRGLIDHGPYGASFRTLGKLRVALLAPTSDMPKLRRLLAELRGKAEPKEAKNYYPVYPGFEAVFRIPITDPEPHLMISFPPEFDGYAKARAKSDLAHGLFQCIAKLGMVRSSFDLAFIYLPENWAACFEGENFDFHDYLKAFCAPSNLPIQIIRQSSLDRRCRANVLWGLSVAAYAKAGGIPWKLTGLRADEAFVGLSYSMKSGAGGTQYTTCCSQVFDPDGTGFKFVAYDTREFTQDAKKNPYLSYNEMQSVMSRSLNIYQDGHFGKTPRKISIHKNTEFKEEEILGVLDSFRDGTEVELVQIVKDVQWTGLRFDTRSPPSPDGYPVARGTYLPISQNEALLWTQGSVKGVHMDGNDRDVYKEGALKPVPSPVLLRRYTGEGGWHETCLGVLALTKMDWNNNTLYKKLPVTLGYSKAFADIVQQNPEMVNAVYDFRNFM</sequence>
<dbReference type="EMBL" id="JACIIJ010000019">
    <property type="protein sequence ID" value="MBB6224985.1"/>
    <property type="molecule type" value="Genomic_DNA"/>
</dbReference>
<dbReference type="CDD" id="cd04659">
    <property type="entry name" value="Piwi_piwi-like_ProArk"/>
    <property type="match status" value="1"/>
</dbReference>
<dbReference type="InterPro" id="IPR036397">
    <property type="entry name" value="RNaseH_sf"/>
</dbReference>
<evidence type="ECO:0000313" key="1">
    <source>
        <dbReference type="EMBL" id="MBB6224985.1"/>
    </source>
</evidence>